<accession>A0A329SR73</accession>
<protein>
    <recommendedName>
        <fullName evidence="1">Reverse transcriptase/retrotransposon-derived protein RNase H-like domain-containing protein</fullName>
    </recommendedName>
</protein>
<evidence type="ECO:0000313" key="2">
    <source>
        <dbReference type="EMBL" id="RAW39453.1"/>
    </source>
</evidence>
<dbReference type="Pfam" id="PF17919">
    <property type="entry name" value="RT_RNaseH_2"/>
    <property type="match status" value="1"/>
</dbReference>
<dbReference type="PANTHER" id="PTHR33064">
    <property type="entry name" value="POL PROTEIN"/>
    <property type="match status" value="1"/>
</dbReference>
<gene>
    <name evidence="2" type="ORF">PC110_g4316</name>
</gene>
<dbReference type="Proteomes" id="UP000251314">
    <property type="component" value="Unassembled WGS sequence"/>
</dbReference>
<evidence type="ECO:0000313" key="3">
    <source>
        <dbReference type="Proteomes" id="UP000251314"/>
    </source>
</evidence>
<dbReference type="InterPro" id="IPR043502">
    <property type="entry name" value="DNA/RNA_pol_sf"/>
</dbReference>
<feature type="domain" description="Reverse transcriptase/retrotransposon-derived protein RNase H-like" evidence="1">
    <location>
        <begin position="349"/>
        <end position="424"/>
    </location>
</feature>
<dbReference type="AlphaFoldDB" id="A0A329SR73"/>
<organism evidence="2 3">
    <name type="scientific">Phytophthora cactorum</name>
    <dbReference type="NCBI Taxonomy" id="29920"/>
    <lineage>
        <taxon>Eukaryota</taxon>
        <taxon>Sar</taxon>
        <taxon>Stramenopiles</taxon>
        <taxon>Oomycota</taxon>
        <taxon>Peronosporomycetes</taxon>
        <taxon>Peronosporales</taxon>
        <taxon>Peronosporaceae</taxon>
        <taxon>Phytophthora</taxon>
    </lineage>
</organism>
<dbReference type="SUPFAM" id="SSF56672">
    <property type="entry name" value="DNA/RNA polymerases"/>
    <property type="match status" value="2"/>
</dbReference>
<keyword evidence="3" id="KW-1185">Reference proteome</keyword>
<dbReference type="InterPro" id="IPR043128">
    <property type="entry name" value="Rev_trsase/Diguanyl_cyclase"/>
</dbReference>
<name>A0A329SR73_9STRA</name>
<dbReference type="InterPro" id="IPR051320">
    <property type="entry name" value="Viral_Replic_Matur_Polypro"/>
</dbReference>
<dbReference type="InterPro" id="IPR041577">
    <property type="entry name" value="RT_RNaseH_2"/>
</dbReference>
<dbReference type="OrthoDB" id="120300at2759"/>
<comment type="caution">
    <text evidence="2">The sequence shown here is derived from an EMBL/GenBank/DDBJ whole genome shotgun (WGS) entry which is preliminary data.</text>
</comment>
<proteinExistence type="predicted"/>
<sequence>MIASGNALSLPEYGVVCDIDTQGHEPIQKRTRRVPLRYLGKMYKLLRALLRAGLIVLSDSPWASPIVIVMKKNGHDTRLCIDYKMVNTITAIMEYAMPLVDDLLTDVECYLWFCSLDAASGFWAIILALRARKVSALHMIDNALWGCVQPKGAWLKYSEMMRLAEAQGKECRATSNAGPFQTKFKADREASVETNPVLQLVSSPVTDMFTTGEPNESSLVPVFVRRSFVDDICFSGEDGDSCLATPDRLLTRFAQSRISSSFTKSIFCQPKVDFMSHEISPEGIKAYSKKLPAITELSFPTSKHGMQSFRGALSDYSRFIQDFAVYGEVLYQLKEEDFGPKGDHSVACRAFRALQVTVDEAPILKNCDRNKEVHVMIFANEWALSTTLMKEHEGMLHPVRCLRRVLKEFEMNYHSAGREVQRVKKQDVVFAQLLQSSITNFVNLEESLAPLAPPSKCSPTIRMDLAMLYARQPREYRGFVVPFDGSAKTE</sequence>
<dbReference type="Gene3D" id="3.10.10.10">
    <property type="entry name" value="HIV Type 1 Reverse Transcriptase, subunit A, domain 1"/>
    <property type="match status" value="1"/>
</dbReference>
<dbReference type="PANTHER" id="PTHR33064:SF37">
    <property type="entry name" value="RIBONUCLEASE H"/>
    <property type="match status" value="1"/>
</dbReference>
<dbReference type="VEuPathDB" id="FungiDB:PC110_g4316"/>
<reference evidence="2 3" key="1">
    <citation type="submission" date="2018-01" db="EMBL/GenBank/DDBJ databases">
        <title>Draft genome of the strawberry crown rot pathogen Phytophthora cactorum.</title>
        <authorList>
            <person name="Armitage A.D."/>
            <person name="Lysoe E."/>
            <person name="Nellist C.F."/>
            <person name="Harrison R.J."/>
            <person name="Brurberg M.B."/>
        </authorList>
    </citation>
    <scope>NUCLEOTIDE SEQUENCE [LARGE SCALE GENOMIC DNA]</scope>
    <source>
        <strain evidence="2 3">10300</strain>
    </source>
</reference>
<dbReference type="STRING" id="29920.A0A329SR73"/>
<evidence type="ECO:0000259" key="1">
    <source>
        <dbReference type="Pfam" id="PF17919"/>
    </source>
</evidence>
<dbReference type="EMBL" id="MJFZ01000066">
    <property type="protein sequence ID" value="RAW39453.1"/>
    <property type="molecule type" value="Genomic_DNA"/>
</dbReference>
<dbReference type="Gene3D" id="3.30.70.270">
    <property type="match status" value="2"/>
</dbReference>